<evidence type="ECO:0000259" key="4">
    <source>
        <dbReference type="PROSITE" id="PS50240"/>
    </source>
</evidence>
<dbReference type="InterPro" id="IPR001314">
    <property type="entry name" value="Peptidase_S1A"/>
</dbReference>
<keyword evidence="1" id="KW-1015">Disulfide bond</keyword>
<dbReference type="Proteomes" id="UP001642483">
    <property type="component" value="Unassembled WGS sequence"/>
</dbReference>
<dbReference type="SMART" id="SM00020">
    <property type="entry name" value="Tryp_SPc"/>
    <property type="match status" value="1"/>
</dbReference>
<dbReference type="SUPFAM" id="SSF50494">
    <property type="entry name" value="Trypsin-like serine proteases"/>
    <property type="match status" value="1"/>
</dbReference>
<dbReference type="InterPro" id="IPR051487">
    <property type="entry name" value="Ser/Thr_Proteases_Immune/Dev"/>
</dbReference>
<dbReference type="InterPro" id="IPR043504">
    <property type="entry name" value="Peptidase_S1_PA_chymotrypsin"/>
</dbReference>
<feature type="domain" description="Peptidase S1" evidence="4">
    <location>
        <begin position="49"/>
        <end position="327"/>
    </location>
</feature>
<dbReference type="PANTHER" id="PTHR24256">
    <property type="entry name" value="TRYPTASE-RELATED"/>
    <property type="match status" value="1"/>
</dbReference>
<dbReference type="Pfam" id="PF00089">
    <property type="entry name" value="Trypsin"/>
    <property type="match status" value="1"/>
</dbReference>
<dbReference type="InterPro" id="IPR001254">
    <property type="entry name" value="Trypsin_dom"/>
</dbReference>
<dbReference type="EMBL" id="CAWYQH010000001">
    <property type="protein sequence ID" value="CAK8671872.1"/>
    <property type="molecule type" value="Genomic_DNA"/>
</dbReference>
<comment type="similarity">
    <text evidence="2">Belongs to the peptidase S1 family. CLIP subfamily.</text>
</comment>
<protein>
    <recommendedName>
        <fullName evidence="4">Peptidase S1 domain-containing protein</fullName>
    </recommendedName>
</protein>
<name>A0ABP0F0S7_CLALP</name>
<feature type="chain" id="PRO_5046139635" description="Peptidase S1 domain-containing protein" evidence="3">
    <location>
        <begin position="16"/>
        <end position="327"/>
    </location>
</feature>
<keyword evidence="3" id="KW-0732">Signal</keyword>
<organism evidence="5 6">
    <name type="scientific">Clavelina lepadiformis</name>
    <name type="common">Light-bulb sea squirt</name>
    <name type="synonym">Ascidia lepadiformis</name>
    <dbReference type="NCBI Taxonomy" id="159417"/>
    <lineage>
        <taxon>Eukaryota</taxon>
        <taxon>Metazoa</taxon>
        <taxon>Chordata</taxon>
        <taxon>Tunicata</taxon>
        <taxon>Ascidiacea</taxon>
        <taxon>Aplousobranchia</taxon>
        <taxon>Clavelinidae</taxon>
        <taxon>Clavelina</taxon>
    </lineage>
</organism>
<evidence type="ECO:0000256" key="3">
    <source>
        <dbReference type="SAM" id="SignalP"/>
    </source>
</evidence>
<proteinExistence type="inferred from homology"/>
<reference evidence="5 6" key="1">
    <citation type="submission" date="2024-02" db="EMBL/GenBank/DDBJ databases">
        <authorList>
            <person name="Daric V."/>
            <person name="Darras S."/>
        </authorList>
    </citation>
    <scope>NUCLEOTIDE SEQUENCE [LARGE SCALE GENOMIC DNA]</scope>
</reference>
<evidence type="ECO:0000313" key="5">
    <source>
        <dbReference type="EMBL" id="CAK8671872.1"/>
    </source>
</evidence>
<dbReference type="PRINTS" id="PR00722">
    <property type="entry name" value="CHYMOTRYPSIN"/>
</dbReference>
<gene>
    <name evidence="5" type="ORF">CVLEPA_LOCUS903</name>
</gene>
<accession>A0ABP0F0S7</accession>
<evidence type="ECO:0000256" key="2">
    <source>
        <dbReference type="ARBA" id="ARBA00024195"/>
    </source>
</evidence>
<keyword evidence="6" id="KW-1185">Reference proteome</keyword>
<dbReference type="PROSITE" id="PS00134">
    <property type="entry name" value="TRYPSIN_HIS"/>
    <property type="match status" value="1"/>
</dbReference>
<dbReference type="InterPro" id="IPR018114">
    <property type="entry name" value="TRYPSIN_HIS"/>
</dbReference>
<evidence type="ECO:0000256" key="1">
    <source>
        <dbReference type="ARBA" id="ARBA00023157"/>
    </source>
</evidence>
<evidence type="ECO:0000313" key="6">
    <source>
        <dbReference type="Proteomes" id="UP001642483"/>
    </source>
</evidence>
<feature type="signal peptide" evidence="3">
    <location>
        <begin position="1"/>
        <end position="15"/>
    </location>
</feature>
<dbReference type="PROSITE" id="PS50240">
    <property type="entry name" value="TRYPSIN_DOM"/>
    <property type="match status" value="1"/>
</dbReference>
<dbReference type="InterPro" id="IPR009003">
    <property type="entry name" value="Peptidase_S1_PA"/>
</dbReference>
<dbReference type="Gene3D" id="2.40.10.10">
    <property type="entry name" value="Trypsin-like serine proteases"/>
    <property type="match status" value="2"/>
</dbReference>
<sequence length="327" mass="36853">MIILRFVFLAVVVVAIEDGAQPKSNERQKTRLSLLSAFVEKLDLLSPENDDGNSAGIAEFPWHVTLWKGDNFICGGVLVKPSRVVTAAHCLKEFIYFVNGYRRRTYGTWRRGRICMNGFNYSVRVGKNDPSNLGTYREHLGKGELYPVTQALVPPSYRKIRNYYVDDFAVLYLERPADASIGVISVWSDTWISSFRWLNDFNSFSHVLPRNCIAIGHGGSAEFPYIPSKKLMKVDVEVKKCNHESNHRDHIRCVKTRNNGTVVGCVGDSGSPILCPIDPDTASPPYFVMGIISTNEQYDCLSNNYTVVSRLDEHFKPTPATAVKKHR</sequence>
<comment type="caution">
    <text evidence="5">The sequence shown here is derived from an EMBL/GenBank/DDBJ whole genome shotgun (WGS) entry which is preliminary data.</text>
</comment>